<dbReference type="GO" id="GO:0050135">
    <property type="term" value="F:NADP+ nucleosidase activity"/>
    <property type="evidence" value="ECO:0007669"/>
    <property type="project" value="InterPro"/>
</dbReference>
<organism evidence="3 4">
    <name type="scientific">Saccharothrix australiensis</name>
    <dbReference type="NCBI Taxonomy" id="2072"/>
    <lineage>
        <taxon>Bacteria</taxon>
        <taxon>Bacillati</taxon>
        <taxon>Actinomycetota</taxon>
        <taxon>Actinomycetes</taxon>
        <taxon>Pseudonocardiales</taxon>
        <taxon>Pseudonocardiaceae</taxon>
        <taxon>Saccharothrix</taxon>
    </lineage>
</organism>
<evidence type="ECO:0000256" key="1">
    <source>
        <dbReference type="SAM" id="MobiDB-lite"/>
    </source>
</evidence>
<name>A0A495W7H4_9PSEU</name>
<dbReference type="InterPro" id="IPR019302">
    <property type="entry name" value="CAP12/PCTIR_TIR_dom"/>
</dbReference>
<evidence type="ECO:0000259" key="2">
    <source>
        <dbReference type="Pfam" id="PF10137"/>
    </source>
</evidence>
<feature type="compositionally biased region" description="Gly residues" evidence="1">
    <location>
        <begin position="107"/>
        <end position="119"/>
    </location>
</feature>
<accession>A0A495W7H4</accession>
<keyword evidence="4" id="KW-1185">Reference proteome</keyword>
<feature type="region of interest" description="Disordered" evidence="1">
    <location>
        <begin position="99"/>
        <end position="127"/>
    </location>
</feature>
<sequence length="320" mass="34316">MSYFHTRLSIAGERHDEVKLDLAPAQLESQFLAPYREGRHITVNGRTVHASSITRLRVSASAVPSSVLIREIEREDRGSPVLFAGGPTVEWRAADRAEDVTDEHVGGPPGGSEGSGGNGARSDPGVRHRVDGRSVFLVHGRDAAIVEAMHQFLRSLGLRVIEWPHAVRRTGVPNPYVGEVVARGFEMSDAVVILFTPDVLVRLRGDLLDDADGPDESEVRGQARPNVYYEAGIADGIDRNRTLLVEVGRVKSFSDVSGRLLVRFDGSAAKRKTLADRLASTGLEVDTVGGGWLSAGDFQPAIEAANKAVSDALEIGGEGG</sequence>
<dbReference type="Proteomes" id="UP000282084">
    <property type="component" value="Unassembled WGS sequence"/>
</dbReference>
<protein>
    <submittedName>
        <fullName evidence="3">Putative nucleotide-binding protein</fullName>
    </submittedName>
</protein>
<evidence type="ECO:0000313" key="3">
    <source>
        <dbReference type="EMBL" id="RKT57622.1"/>
    </source>
</evidence>
<reference evidence="3 4" key="1">
    <citation type="submission" date="2018-10" db="EMBL/GenBank/DDBJ databases">
        <title>Sequencing the genomes of 1000 actinobacteria strains.</title>
        <authorList>
            <person name="Klenk H.-P."/>
        </authorList>
    </citation>
    <scope>NUCLEOTIDE SEQUENCE [LARGE SCALE GENOMIC DNA]</scope>
    <source>
        <strain evidence="3 4">DSM 43800</strain>
    </source>
</reference>
<evidence type="ECO:0000313" key="4">
    <source>
        <dbReference type="Proteomes" id="UP000282084"/>
    </source>
</evidence>
<proteinExistence type="predicted"/>
<dbReference type="RefSeq" id="WP_121009518.1">
    <property type="nucleotide sequence ID" value="NZ_RBXO01000001.1"/>
</dbReference>
<dbReference type="OrthoDB" id="8137562at2"/>
<feature type="domain" description="CD-NTase-associated protein 12/Pycsar effector protein TIR" evidence="2">
    <location>
        <begin position="135"/>
        <end position="265"/>
    </location>
</feature>
<dbReference type="Pfam" id="PF10137">
    <property type="entry name" value="CAP12-PCTIR_TIR"/>
    <property type="match status" value="1"/>
</dbReference>
<dbReference type="AlphaFoldDB" id="A0A495W7H4"/>
<comment type="caution">
    <text evidence="3">The sequence shown here is derived from an EMBL/GenBank/DDBJ whole genome shotgun (WGS) entry which is preliminary data.</text>
</comment>
<gene>
    <name evidence="3" type="ORF">C8E97_6346</name>
</gene>
<dbReference type="EMBL" id="RBXO01000001">
    <property type="protein sequence ID" value="RKT57622.1"/>
    <property type="molecule type" value="Genomic_DNA"/>
</dbReference>